<keyword evidence="1" id="KW-0946">Virion</keyword>
<proteinExistence type="predicted"/>
<keyword evidence="1" id="KW-0167">Capsid protein</keyword>
<dbReference type="Proteomes" id="UP000204410">
    <property type="component" value="Genome"/>
</dbReference>
<dbReference type="GeneID" id="26040141"/>
<dbReference type="EMBL" id="KT290041">
    <property type="protein sequence ID" value="ALF95061.1"/>
    <property type="molecule type" value="Genomic_RNA"/>
</dbReference>
<sequence length="222" mass="24838">MSARGNNNNHVCQHRFDELDAASSRCEICHPVSNRQRRNQRRAAAFSNAITNNNASQNVRRPVPVIPVGNSRPTFRLPGNQVWIRLTASSWAAKTVDTNDVLPLKNIFNGINEIDSETKIFRLLIGFVAMSAGTFGLVDGVTSTSVPDPPIVGRVGFEKNTYRSRDFDLGGKTPLQLDGKAVVWCLEEHRRDEKRVQLADYWVAISRPQPLMPPEDFLVNSQ</sequence>
<dbReference type="GO" id="GO:0003723">
    <property type="term" value="F:RNA binding"/>
    <property type="evidence" value="ECO:0007669"/>
    <property type="project" value="InterPro"/>
</dbReference>
<keyword evidence="2" id="KW-1185">Reference proteome</keyword>
<dbReference type="InterPro" id="IPR002681">
    <property type="entry name" value="Coat_Ilarvirus"/>
</dbReference>
<dbReference type="KEGG" id="vg:26040141"/>
<name>A0A0N9H623_9BROM</name>
<dbReference type="GO" id="GO:0019028">
    <property type="term" value="C:viral capsid"/>
    <property type="evidence" value="ECO:0007669"/>
    <property type="project" value="UniProtKB-KW"/>
</dbReference>
<dbReference type="Pfam" id="PF01787">
    <property type="entry name" value="Ilar_coat"/>
    <property type="match status" value="1"/>
</dbReference>
<protein>
    <submittedName>
        <fullName evidence="1">Coat protein</fullName>
    </submittedName>
</protein>
<organism evidence="1 2">
    <name type="scientific">Privet ringspot virus</name>
    <dbReference type="NCBI Taxonomy" id="2169960"/>
    <lineage>
        <taxon>Viruses</taxon>
        <taxon>Riboviria</taxon>
        <taxon>Orthornavirae</taxon>
        <taxon>Kitrinoviricota</taxon>
        <taxon>Alsuviricetes</taxon>
        <taxon>Martellivirales</taxon>
        <taxon>Bromoviridae</taxon>
        <taxon>Ilarvirus</taxon>
        <taxon>Ilarvirus PrRSV</taxon>
    </lineage>
</organism>
<evidence type="ECO:0000313" key="2">
    <source>
        <dbReference type="Proteomes" id="UP000204410"/>
    </source>
</evidence>
<dbReference type="RefSeq" id="YP_009166000.1">
    <property type="nucleotide sequence ID" value="NC_027930.1"/>
</dbReference>
<reference evidence="1 2" key="1">
    <citation type="journal article" date="2015" name="Phytopathology">
        <title>A novel ilarvirus is associated with privet necrotic ringspot disease in the southern USA.</title>
        <authorList>
            <person name="Aboughanem-Sabanadzovic N."/>
            <person name="Tzanetakis I."/>
            <person name="Lawrence A."/>
            <person name="Stephenson R.C."/>
            <person name="Sabanadzovic S."/>
        </authorList>
    </citation>
    <scope>NUCLEOTIDE SEQUENCE [LARGE SCALE GENOMIC DNA]</scope>
    <source>
        <strain evidence="1">Win-01</strain>
    </source>
</reference>
<accession>A0A0N9H623</accession>
<evidence type="ECO:0000313" key="1">
    <source>
        <dbReference type="EMBL" id="ALF95061.1"/>
    </source>
</evidence>